<dbReference type="AlphaFoldDB" id="A0AAP0MPC6"/>
<name>A0AAP0MPC6_9ROSI</name>
<sequence length="618" mass="72407">MDDREDEHVSIDMEKLANTLSGKLETLHHLSKDCSIYRVAKPKRCLNPSHFTPQMVSIGPFHHGKEELKPMEEHKQRYLKYFLQRTKVRMARFLSFIKERETKLRNCYAETIRNLGSDEFAAMVLVDAVFLIEFFLRYYKRNFRTDDDRIFGKPQLRKEIRHDFLLLENQLPLFILNDLFDLAKTATYEEAFYENISLAEIACSWFEDCVIEPLDKNSLKIHFPKAEHFLDLILLCLQPSQSRAQIMLKDQNIPSVKELHQAGVKFKPAAESTKNLLDINFNQGILEIPFFKVYDDTERAYRNLLAFERMHDYNGYFNDYIIMMACLISCPKDEELLVQNEVIGLGNDGTIATVFGNLVRGMNYLQIVLAALVKTVRWPLVFAYAETIYDLGSDEFGTMVLVDAVFLIEFFLRYYEPRFRTDDDRIFGKPELHWDIRHDLLLAENQLPLFIPIDLFDLAKETTYKNISFGTISCSWLSKVTNDHLPIEKNLFEMHFYSAKHFLYLIILCLHQQSQSRARTELKDLNIPSVQELHQAGVKFNPTAGSTKNLLDIKFNQGILEIPFLTLYDTTERFYRNLIAFERMHGYTGYFRDYIITMSYLVNTAKMQNYSVKMKLLG</sequence>
<evidence type="ECO:0000313" key="2">
    <source>
        <dbReference type="Proteomes" id="UP001428341"/>
    </source>
</evidence>
<dbReference type="PANTHER" id="PTHR31170">
    <property type="entry name" value="BNAC04G53230D PROTEIN"/>
    <property type="match status" value="1"/>
</dbReference>
<evidence type="ECO:0000313" key="1">
    <source>
        <dbReference type="EMBL" id="KAK9220770.1"/>
    </source>
</evidence>
<dbReference type="EMBL" id="JBCGBO010000002">
    <property type="protein sequence ID" value="KAK9220770.1"/>
    <property type="molecule type" value="Genomic_DNA"/>
</dbReference>
<organism evidence="1 2">
    <name type="scientific">Citrus x changshan-huyou</name>
    <dbReference type="NCBI Taxonomy" id="2935761"/>
    <lineage>
        <taxon>Eukaryota</taxon>
        <taxon>Viridiplantae</taxon>
        <taxon>Streptophyta</taxon>
        <taxon>Embryophyta</taxon>
        <taxon>Tracheophyta</taxon>
        <taxon>Spermatophyta</taxon>
        <taxon>Magnoliopsida</taxon>
        <taxon>eudicotyledons</taxon>
        <taxon>Gunneridae</taxon>
        <taxon>Pentapetalae</taxon>
        <taxon>rosids</taxon>
        <taxon>malvids</taxon>
        <taxon>Sapindales</taxon>
        <taxon>Rutaceae</taxon>
        <taxon>Aurantioideae</taxon>
        <taxon>Citrus</taxon>
    </lineage>
</organism>
<keyword evidence="2" id="KW-1185">Reference proteome</keyword>
<protein>
    <submittedName>
        <fullName evidence="1">Uncharacterized protein</fullName>
    </submittedName>
</protein>
<dbReference type="Proteomes" id="UP001428341">
    <property type="component" value="Unassembled WGS sequence"/>
</dbReference>
<dbReference type="Pfam" id="PF03140">
    <property type="entry name" value="DUF247"/>
    <property type="match status" value="2"/>
</dbReference>
<dbReference type="InterPro" id="IPR004158">
    <property type="entry name" value="DUF247_pln"/>
</dbReference>
<gene>
    <name evidence="1" type="ORF">WN944_009194</name>
</gene>
<dbReference type="PANTHER" id="PTHR31170:SF25">
    <property type="entry name" value="BNAA09G04570D PROTEIN"/>
    <property type="match status" value="1"/>
</dbReference>
<proteinExistence type="predicted"/>
<accession>A0AAP0MPC6</accession>
<comment type="caution">
    <text evidence="1">The sequence shown here is derived from an EMBL/GenBank/DDBJ whole genome shotgun (WGS) entry which is preliminary data.</text>
</comment>
<reference evidence="1 2" key="1">
    <citation type="submission" date="2024-05" db="EMBL/GenBank/DDBJ databases">
        <title>Haplotype-resolved chromosome-level genome assembly of Huyou (Citrus changshanensis).</title>
        <authorList>
            <person name="Miao C."/>
            <person name="Chen W."/>
            <person name="Wu Y."/>
            <person name="Wang L."/>
            <person name="Zhao S."/>
            <person name="Grierson D."/>
            <person name="Xu C."/>
            <person name="Chen K."/>
        </authorList>
    </citation>
    <scope>NUCLEOTIDE SEQUENCE [LARGE SCALE GENOMIC DNA]</scope>
    <source>
        <strain evidence="1">01-14</strain>
        <tissue evidence="1">Leaf</tissue>
    </source>
</reference>